<dbReference type="Proteomes" id="UP000184465">
    <property type="component" value="Unassembled WGS sequence"/>
</dbReference>
<reference evidence="1 2" key="1">
    <citation type="submission" date="2016-11" db="EMBL/GenBank/DDBJ databases">
        <authorList>
            <person name="Jaros S."/>
            <person name="Januszkiewicz K."/>
            <person name="Wedrychowicz H."/>
        </authorList>
    </citation>
    <scope>NUCLEOTIDE SEQUENCE [LARGE SCALE GENOMIC DNA]</scope>
    <source>
        <strain evidence="1 2">DSM 15212</strain>
    </source>
</reference>
<name>A0A1M6PR06_PARC5</name>
<gene>
    <name evidence="1" type="ORF">SAMN02745912_02252</name>
</gene>
<dbReference type="AlphaFoldDB" id="A0A1M6PR06"/>
<dbReference type="Gene3D" id="3.40.50.620">
    <property type="entry name" value="HUPs"/>
    <property type="match status" value="1"/>
</dbReference>
<dbReference type="PANTHER" id="PTHR43169">
    <property type="entry name" value="EXSB FAMILY PROTEIN"/>
    <property type="match status" value="1"/>
</dbReference>
<dbReference type="SUPFAM" id="SSF52402">
    <property type="entry name" value="Adenine nucleotide alpha hydrolases-like"/>
    <property type="match status" value="1"/>
</dbReference>
<dbReference type="EMBL" id="FRAG01000026">
    <property type="protein sequence ID" value="SHK10373.1"/>
    <property type="molecule type" value="Genomic_DNA"/>
</dbReference>
<dbReference type="STRING" id="1121301.SAMN02745912_02252"/>
<dbReference type="InterPro" id="IPR052188">
    <property type="entry name" value="Ni-pincer_cofactor_biosynth"/>
</dbReference>
<evidence type="ECO:0000313" key="1">
    <source>
        <dbReference type="EMBL" id="SHK10373.1"/>
    </source>
</evidence>
<dbReference type="OrthoDB" id="702at2"/>
<dbReference type="InterPro" id="IPR014729">
    <property type="entry name" value="Rossmann-like_a/b/a_fold"/>
</dbReference>
<dbReference type="RefSeq" id="WP_073149913.1">
    <property type="nucleotide sequence ID" value="NZ_FRAG01000026.1"/>
</dbReference>
<evidence type="ECO:0008006" key="3">
    <source>
        <dbReference type="Google" id="ProtNLM"/>
    </source>
</evidence>
<protein>
    <recommendedName>
        <fullName evidence="3">tRNA(Ile)-lysidine synthase TilS/MesJ</fullName>
    </recommendedName>
</protein>
<organism evidence="1 2">
    <name type="scientific">Paramaledivibacter caminithermalis (strain DSM 15212 / CIP 107654 / DViRD3)</name>
    <name type="common">Clostridium caminithermale</name>
    <dbReference type="NCBI Taxonomy" id="1121301"/>
    <lineage>
        <taxon>Bacteria</taxon>
        <taxon>Bacillati</taxon>
        <taxon>Bacillota</taxon>
        <taxon>Clostridia</taxon>
        <taxon>Peptostreptococcales</taxon>
        <taxon>Caminicellaceae</taxon>
        <taxon>Paramaledivibacter</taxon>
    </lineage>
</organism>
<proteinExistence type="predicted"/>
<evidence type="ECO:0000313" key="2">
    <source>
        <dbReference type="Proteomes" id="UP000184465"/>
    </source>
</evidence>
<accession>A0A1M6PR06</accession>
<dbReference type="PANTHER" id="PTHR43169:SF3">
    <property type="entry name" value="ATPASE, PP-LOOP SUPERFAMILY-RELATED"/>
    <property type="match status" value="1"/>
</dbReference>
<keyword evidence="2" id="KW-1185">Reference proteome</keyword>
<sequence>MKRCTVCVLPETFPKITFDEKGVCSYCNSFKEKNKFIPSLEKLKARLSEIIDESKSKNLKYDVVVAYSGGKDSTFLIYTLKEKFKLNILAFTFDNGFMSTYSFKNMNNVLKNLDVDHVIVKPKQQLMKKIFIESSTPGIYPQHLINSGSGICISCIRMVANMCLRIAIEKEIPMVMLGNSPGQLLQSESEIIYKDNKIPYELRKNLFKPLAERVGEEVYYYLMLSKEEYKKNPFPYTINAFPLIGYNEEKIYSTIKTIGWKRPDDVDPNSTNCKLNSLGIVKHKELYNFHPYDYEMSMLVRLGIISREAALRRVEDPEERALKFAREIEKNLMY</sequence>